<dbReference type="InterPro" id="IPR011990">
    <property type="entry name" value="TPR-like_helical_dom_sf"/>
</dbReference>
<dbReference type="EC" id="2.7.7.6" evidence="2"/>
<dbReference type="InterPro" id="IPR043502">
    <property type="entry name" value="DNA/RNA_pol_sf"/>
</dbReference>
<evidence type="ECO:0000256" key="2">
    <source>
        <dbReference type="ARBA" id="ARBA00012418"/>
    </source>
</evidence>
<evidence type="ECO:0000256" key="7">
    <source>
        <dbReference type="ARBA" id="ARBA00023163"/>
    </source>
</evidence>
<dbReference type="PANTHER" id="PTHR10102:SF0">
    <property type="entry name" value="DNA-DIRECTED RNA POLYMERASE, MITOCHONDRIAL"/>
    <property type="match status" value="1"/>
</dbReference>
<dbReference type="PANTHER" id="PTHR10102">
    <property type="entry name" value="DNA-DIRECTED RNA POLYMERASE, MITOCHONDRIAL"/>
    <property type="match status" value="1"/>
</dbReference>
<sequence>MYRKTLTASRRQNNRFPLISTRISHHAITLAHIDGIANANLRCLAAHAFLIQFHPQRFYSATAEAQNTPLAHSSIGSVSNSISGGSQHIKTFTKSVHPHAATSTKQKVTAENLMIPELFSSSIVSMPTPKIMPAFDPLDAISTARAMSKFKLREQMTLIYACVQTGDLDRAEVVFNKSLRSNPTDMMSELQAPLINRFIEAHLIKCSKSDSNNHFQSSDDLSQDSGNHQERAQRWYERMSELHVQKNVETFAILCHYFLSIGDIEKVKSFIADLEADGSSPQKLLESHRFHTQDARAPLEALLRSMGKSVDATNEMSNTSGIPELDELMMSVLSDSNISNTAKNNNADVVQNDLVSLDSAIGSDSLSKTATFTQQELDIIEKERVSDLEFVSTTGVSILKSALSKMNDTHEMRQYNRQMWLEERSYAAALEKQKEFISTLPTKIRQLALLPAKLMDTLSRMLAPVIQEELDKINAGHKSLETGIIIPLLKLFSVKTLAYITVQEALRNPFFKSSETNNGFPSSHVKSISIVSNIGNALEREHNTTQLQSKANQKIAKLEFGIHILHTTGRLADYTTRKIAAEMLKKQTRLNDIWVPNWGEEAKVKIGTFLLHLLVQAGKIAVQVPDPNKPGHKMSMDVPAFEHKVLSSYGKTYGYIIRHAAVMEMMENGCASVLPLHLPMLVQPRPWLSCNRGGYLQHGSQLVRILNNPEHREYLKAADEANHLPLVLRAVDKLGSTAWVINPIIYKVASTFWNKKESAPSIPKPIVIPEIPKPSDYDTNPDARWKYIKKNTKRLQQISNNHSQRCDLNYKMEIARKYLGETIFFPHNLDFRGRAYPMPPNLNHIGNDLCRGLLKFKVAKPLGENGMRWLKIQVSNLAGNDKASLDNRAKFAEDHRKDIIDSAEHPLDGKRWWLKSENPWQLLATCIELNQAWKCDNPLEFMSSIHIHQDGSCNGLQHYAALGGDVDGAKVVNLTRSEVPQDVYSSVSNQVMKLVKQQAEQNVPEALLLLNRINRKLVKQTVMTNTYGITFSGAHDQVRNRLLEARVKESGDKALTDEQLHACALFATRLIFQSMGTIFEGARAIQVWLNETANIIAKSIPAEDIPPQQLQDSLALEQMGLLPKSTIVLEKERKLLQKELLKPLPDSKETMSEFSFLEEAVRADHDSKTGMAKGSVSDVDSSKSNKAMMMALTEKPTLTIKPKKDNGVPARMTSVIWTTPLGFPIVQPYRSHETAEIKTAMQSFTIYNHNDPAPVNARKQSTAFPPNFIHSLDASHMMLSAIACDASNIEFAAVHDSYWTHACDVDEMNKILREAFVRLHSENIMIRLREELIERYKTQKVMVKVPIKGDRNVEMWNQHLLATGRKQKKKESSVVAWVDIAFDELPKRGAFDIQQVRDSIYFFH</sequence>
<dbReference type="PROSITE" id="PS00489">
    <property type="entry name" value="RNA_POL_PHAGE_2"/>
    <property type="match status" value="1"/>
</dbReference>
<name>A0A177WRR4_BATDL</name>
<dbReference type="InterPro" id="IPR029262">
    <property type="entry name" value="RPOL_N"/>
</dbReference>
<dbReference type="Gene3D" id="1.10.1320.10">
    <property type="entry name" value="DNA-directed RNA polymerase, N-terminal domain"/>
    <property type="match status" value="1"/>
</dbReference>
<dbReference type="Gene3D" id="1.10.150.20">
    <property type="entry name" value="5' to 3' exonuclease, C-terminal subdomain"/>
    <property type="match status" value="1"/>
</dbReference>
<protein>
    <recommendedName>
        <fullName evidence="2">DNA-directed RNA polymerase</fullName>
        <ecNumber evidence="2">2.7.7.6</ecNumber>
    </recommendedName>
</protein>
<dbReference type="Pfam" id="PF14700">
    <property type="entry name" value="RPOL_N"/>
    <property type="match status" value="1"/>
</dbReference>
<evidence type="ECO:0000313" key="11">
    <source>
        <dbReference type="Proteomes" id="UP000077115"/>
    </source>
</evidence>
<evidence type="ECO:0000256" key="8">
    <source>
        <dbReference type="ARBA" id="ARBA00048552"/>
    </source>
</evidence>
<evidence type="ECO:0000256" key="6">
    <source>
        <dbReference type="ARBA" id="ARBA00022946"/>
    </source>
</evidence>
<dbReference type="EMBL" id="DS022308">
    <property type="protein sequence ID" value="OAJ42592.1"/>
    <property type="molecule type" value="Genomic_DNA"/>
</dbReference>
<dbReference type="InterPro" id="IPR002092">
    <property type="entry name" value="DNA-dir_Rpol_phage-type"/>
</dbReference>
<dbReference type="SMART" id="SM01311">
    <property type="entry name" value="RPOL_N"/>
    <property type="match status" value="1"/>
</dbReference>
<dbReference type="GO" id="GO:0034245">
    <property type="term" value="C:mitochondrial DNA-directed RNA polymerase complex"/>
    <property type="evidence" value="ECO:0007669"/>
    <property type="project" value="TreeGrafter"/>
</dbReference>
<evidence type="ECO:0000256" key="4">
    <source>
        <dbReference type="ARBA" id="ARBA00022679"/>
    </source>
</evidence>
<comment type="catalytic activity">
    <reaction evidence="8">
        <text>RNA(n) + a ribonucleoside 5'-triphosphate = RNA(n+1) + diphosphate</text>
        <dbReference type="Rhea" id="RHEA:21248"/>
        <dbReference type="Rhea" id="RHEA-COMP:14527"/>
        <dbReference type="Rhea" id="RHEA-COMP:17342"/>
        <dbReference type="ChEBI" id="CHEBI:33019"/>
        <dbReference type="ChEBI" id="CHEBI:61557"/>
        <dbReference type="ChEBI" id="CHEBI:140395"/>
        <dbReference type="EC" id="2.7.7.6"/>
    </reaction>
</comment>
<comment type="similarity">
    <text evidence="1">Belongs to the phage and mitochondrial RNA polymerase family.</text>
</comment>
<proteinExistence type="inferred from homology"/>
<evidence type="ECO:0000259" key="9">
    <source>
        <dbReference type="SMART" id="SM01311"/>
    </source>
</evidence>
<keyword evidence="3" id="KW-0240">DNA-directed RNA polymerase</keyword>
<dbReference type="Gene3D" id="1.10.287.280">
    <property type="match status" value="1"/>
</dbReference>
<keyword evidence="6" id="KW-0809">Transit peptide</keyword>
<dbReference type="GO" id="GO:0006390">
    <property type="term" value="P:mitochondrial transcription"/>
    <property type="evidence" value="ECO:0007669"/>
    <property type="project" value="TreeGrafter"/>
</dbReference>
<dbReference type="Pfam" id="PF00940">
    <property type="entry name" value="RNA_pol"/>
    <property type="match status" value="1"/>
</dbReference>
<dbReference type="eggNOG" id="KOG1038">
    <property type="taxonomic scope" value="Eukaryota"/>
</dbReference>
<dbReference type="FunFam" id="1.10.287.280:FF:000001">
    <property type="entry name" value="DNA-directed RNA polymerase"/>
    <property type="match status" value="1"/>
</dbReference>
<dbReference type="InterPro" id="IPR046950">
    <property type="entry name" value="DNA-dir_Rpol_C_phage-type"/>
</dbReference>
<dbReference type="SUPFAM" id="SSF56672">
    <property type="entry name" value="DNA/RNA polymerases"/>
    <property type="match status" value="1"/>
</dbReference>
<dbReference type="Gene3D" id="1.25.40.10">
    <property type="entry name" value="Tetratricopeptide repeat domain"/>
    <property type="match status" value="1"/>
</dbReference>
<evidence type="ECO:0000256" key="5">
    <source>
        <dbReference type="ARBA" id="ARBA00022695"/>
    </source>
</evidence>
<dbReference type="STRING" id="403673.A0A177WRR4"/>
<dbReference type="Proteomes" id="UP000077115">
    <property type="component" value="Unassembled WGS sequence"/>
</dbReference>
<dbReference type="Gene3D" id="1.10.287.260">
    <property type="match status" value="1"/>
</dbReference>
<gene>
    <name evidence="10" type="ORF">BDEG_26033</name>
</gene>
<organism evidence="10 11">
    <name type="scientific">Batrachochytrium dendrobatidis (strain JEL423)</name>
    <dbReference type="NCBI Taxonomy" id="403673"/>
    <lineage>
        <taxon>Eukaryota</taxon>
        <taxon>Fungi</taxon>
        <taxon>Fungi incertae sedis</taxon>
        <taxon>Chytridiomycota</taxon>
        <taxon>Chytridiomycota incertae sedis</taxon>
        <taxon>Chytridiomycetes</taxon>
        <taxon>Rhizophydiales</taxon>
        <taxon>Rhizophydiales incertae sedis</taxon>
        <taxon>Batrachochytrium</taxon>
    </lineage>
</organism>
<dbReference type="InterPro" id="IPR037159">
    <property type="entry name" value="RNA_POL_N_sf"/>
</dbReference>
<keyword evidence="7" id="KW-0804">Transcription</keyword>
<dbReference type="InterPro" id="IPR024075">
    <property type="entry name" value="DNA-dir_RNA_pol_helix_hairp_sf"/>
</dbReference>
<keyword evidence="5" id="KW-0548">Nucleotidyltransferase</keyword>
<evidence type="ECO:0000256" key="3">
    <source>
        <dbReference type="ARBA" id="ARBA00022478"/>
    </source>
</evidence>
<feature type="domain" description="DNA-directed RNA polymerase N-terminal" evidence="9">
    <location>
        <begin position="416"/>
        <end position="736"/>
    </location>
</feature>
<evidence type="ECO:0000256" key="1">
    <source>
        <dbReference type="ARBA" id="ARBA00009493"/>
    </source>
</evidence>
<reference evidence="10 11" key="2">
    <citation type="submission" date="2016-05" db="EMBL/GenBank/DDBJ databases">
        <title>Lineage-specific infection strategies underlie the spectrum of fungal disease in amphibians.</title>
        <authorList>
            <person name="Cuomo C.A."/>
            <person name="Farrer R.A."/>
            <person name="James T."/>
            <person name="Longcore J."/>
            <person name="Birren B."/>
        </authorList>
    </citation>
    <scope>NUCLEOTIDE SEQUENCE [LARGE SCALE GENOMIC DNA]</scope>
    <source>
        <strain evidence="10 11">JEL423</strain>
    </source>
</reference>
<keyword evidence="4" id="KW-0808">Transferase</keyword>
<dbReference type="VEuPathDB" id="FungiDB:BDEG_26033"/>
<dbReference type="GO" id="GO:0001018">
    <property type="term" value="F:mitochondrial promoter sequence-specific DNA binding"/>
    <property type="evidence" value="ECO:0007669"/>
    <property type="project" value="TreeGrafter"/>
</dbReference>
<reference evidence="10 11" key="1">
    <citation type="submission" date="2006-10" db="EMBL/GenBank/DDBJ databases">
        <title>The Genome Sequence of Batrachochytrium dendrobatidis JEL423.</title>
        <authorList>
            <consortium name="The Broad Institute Genome Sequencing Platform"/>
            <person name="Birren B."/>
            <person name="Lander E."/>
            <person name="Galagan J."/>
            <person name="Cuomo C."/>
            <person name="Devon K."/>
            <person name="Jaffe D."/>
            <person name="Butler J."/>
            <person name="Alvarez P."/>
            <person name="Gnerre S."/>
            <person name="Grabherr M."/>
            <person name="Kleber M."/>
            <person name="Mauceli E."/>
            <person name="Brockman W."/>
            <person name="Young S."/>
            <person name="LaButti K."/>
            <person name="Sykes S."/>
            <person name="DeCaprio D."/>
            <person name="Crawford M."/>
            <person name="Koehrsen M."/>
            <person name="Engels R."/>
            <person name="Montgomery P."/>
            <person name="Pearson M."/>
            <person name="Howarth C."/>
            <person name="Larson L."/>
            <person name="White J."/>
            <person name="O'Leary S."/>
            <person name="Kodira C."/>
            <person name="Zeng Q."/>
            <person name="Yandava C."/>
            <person name="Alvarado L."/>
            <person name="Longcore J."/>
            <person name="James T."/>
        </authorList>
    </citation>
    <scope>NUCLEOTIDE SEQUENCE [LARGE SCALE GENOMIC DNA]</scope>
    <source>
        <strain evidence="10 11">JEL423</strain>
    </source>
</reference>
<dbReference type="OrthoDB" id="276422at2759"/>
<evidence type="ECO:0000313" key="10">
    <source>
        <dbReference type="EMBL" id="OAJ42592.1"/>
    </source>
</evidence>
<accession>A0A177WRR4</accession>
<dbReference type="GO" id="GO:0003899">
    <property type="term" value="F:DNA-directed RNA polymerase activity"/>
    <property type="evidence" value="ECO:0007669"/>
    <property type="project" value="UniProtKB-EC"/>
</dbReference>